<dbReference type="SUPFAM" id="SSF53383">
    <property type="entry name" value="PLP-dependent transferases"/>
    <property type="match status" value="1"/>
</dbReference>
<evidence type="ECO:0000256" key="5">
    <source>
        <dbReference type="ARBA" id="ARBA00049026"/>
    </source>
</evidence>
<dbReference type="RefSeq" id="WP_145179455.1">
    <property type="nucleotide sequence ID" value="NZ_CP037422.1"/>
</dbReference>
<dbReference type="InterPro" id="IPR015424">
    <property type="entry name" value="PyrdxlP-dep_Trfase"/>
</dbReference>
<dbReference type="GO" id="GO:0005960">
    <property type="term" value="C:glycine cleavage complex"/>
    <property type="evidence" value="ECO:0007669"/>
    <property type="project" value="TreeGrafter"/>
</dbReference>
<dbReference type="GO" id="GO:0030170">
    <property type="term" value="F:pyridoxal phosphate binding"/>
    <property type="evidence" value="ECO:0007669"/>
    <property type="project" value="TreeGrafter"/>
</dbReference>
<evidence type="ECO:0000256" key="1">
    <source>
        <dbReference type="ARBA" id="ARBA00003788"/>
    </source>
</evidence>
<accession>A0A517X2F0</accession>
<dbReference type="GO" id="GO:0019464">
    <property type="term" value="P:glycine decarboxylation via glycine cleavage system"/>
    <property type="evidence" value="ECO:0007669"/>
    <property type="project" value="TreeGrafter"/>
</dbReference>
<sequence length="488" mass="53379">MRNQLATELLFALSQPGRRGALFPDSDVPKKPLNELIPQSALAIQPTDLPEVTEPDVIRHFVNLSTLNMCVDTHFYPLGSCTMKYNPKRHERLAGLPGIVDLHPYQNPSDLQGMLEMLYGMQEMLAEISGLPAVSLQPAAGAQGEFTALLTAKAYFEDRRENRTKVLFPNSAHGTNPASAALAGFDCVQLESSEEGLIDLEDLKTHLDDQTAVFMVTNPNTLGLFEKDIKQIAQMVHDAGGLVYIDGANMNAILGYTRPGDFGGDMMHFNVHKTFTGPHGAGGPGAGPIAVRDFLADYLPGPVIKQTEIDSEENQFVLETPSKSIGRIRTFYGNIGILVRGYCYLRTLGAEGLKAVSENAVLNANYLKIILKDVLPVPNGELCMHEFVASASKMKSENGITAMDIAKRLLDFGFHAPTVYFPLVVPEAIMVEPTETESKETLDAFAETIRQIVKEAPEFLHDAPHSTDISRPDEVIAARNPILQCCET</sequence>
<protein>
    <recommendedName>
        <fullName evidence="2">glycine dehydrogenase (aminomethyl-transferring)</fullName>
        <ecNumber evidence="2">1.4.4.2</ecNumber>
    </recommendedName>
</protein>
<dbReference type="NCBIfam" id="NF003346">
    <property type="entry name" value="PRK04366.1"/>
    <property type="match status" value="1"/>
</dbReference>
<dbReference type="Pfam" id="PF00266">
    <property type="entry name" value="Aminotran_5"/>
    <property type="match status" value="1"/>
</dbReference>
<dbReference type="Pfam" id="PF21478">
    <property type="entry name" value="GcvP2_C"/>
    <property type="match status" value="1"/>
</dbReference>
<dbReference type="Gene3D" id="3.90.1150.10">
    <property type="entry name" value="Aspartate Aminotransferase, domain 1"/>
    <property type="match status" value="1"/>
</dbReference>
<dbReference type="PANTHER" id="PTHR11773">
    <property type="entry name" value="GLYCINE DEHYDROGENASE, DECARBOXYLATING"/>
    <property type="match status" value="1"/>
</dbReference>
<evidence type="ECO:0000256" key="2">
    <source>
        <dbReference type="ARBA" id="ARBA00012134"/>
    </source>
</evidence>
<dbReference type="InterPro" id="IPR020581">
    <property type="entry name" value="GDC_P"/>
</dbReference>
<keyword evidence="9" id="KW-1185">Reference proteome</keyword>
<dbReference type="InterPro" id="IPR000192">
    <property type="entry name" value="Aminotrans_V_dom"/>
</dbReference>
<reference evidence="8 9" key="1">
    <citation type="submission" date="2019-03" db="EMBL/GenBank/DDBJ databases">
        <title>Deep-cultivation of Planctomycetes and their phenomic and genomic characterization uncovers novel biology.</title>
        <authorList>
            <person name="Wiegand S."/>
            <person name="Jogler M."/>
            <person name="Boedeker C."/>
            <person name="Pinto D."/>
            <person name="Vollmers J."/>
            <person name="Rivas-Marin E."/>
            <person name="Kohn T."/>
            <person name="Peeters S.H."/>
            <person name="Heuer A."/>
            <person name="Rast P."/>
            <person name="Oberbeckmann S."/>
            <person name="Bunk B."/>
            <person name="Jeske O."/>
            <person name="Meyerdierks A."/>
            <person name="Storesund J.E."/>
            <person name="Kallscheuer N."/>
            <person name="Luecker S."/>
            <person name="Lage O.M."/>
            <person name="Pohl T."/>
            <person name="Merkel B.J."/>
            <person name="Hornburger P."/>
            <person name="Mueller R.-W."/>
            <person name="Bruemmer F."/>
            <person name="Labrenz M."/>
            <person name="Spormann A.M."/>
            <person name="Op den Camp H."/>
            <person name="Overmann J."/>
            <person name="Amann R."/>
            <person name="Jetten M.S.M."/>
            <person name="Mascher T."/>
            <person name="Medema M.H."/>
            <person name="Devos D.P."/>
            <person name="Kaster A.-K."/>
            <person name="Ovreas L."/>
            <person name="Rohde M."/>
            <person name="Galperin M.Y."/>
            <person name="Jogler C."/>
        </authorList>
    </citation>
    <scope>NUCLEOTIDE SEQUENCE [LARGE SCALE GENOMIC DNA]</scope>
    <source>
        <strain evidence="8 9">V202</strain>
    </source>
</reference>
<dbReference type="PANTHER" id="PTHR11773:SF1">
    <property type="entry name" value="GLYCINE DEHYDROGENASE (DECARBOXYLATING), MITOCHONDRIAL"/>
    <property type="match status" value="1"/>
</dbReference>
<dbReference type="OrthoDB" id="9801272at2"/>
<organism evidence="8 9">
    <name type="scientific">Gimesia aquarii</name>
    <dbReference type="NCBI Taxonomy" id="2527964"/>
    <lineage>
        <taxon>Bacteria</taxon>
        <taxon>Pseudomonadati</taxon>
        <taxon>Planctomycetota</taxon>
        <taxon>Planctomycetia</taxon>
        <taxon>Planctomycetales</taxon>
        <taxon>Planctomycetaceae</taxon>
        <taxon>Gimesia</taxon>
    </lineage>
</organism>
<name>A0A517X2F0_9PLAN</name>
<evidence type="ECO:0000313" key="9">
    <source>
        <dbReference type="Proteomes" id="UP000318384"/>
    </source>
</evidence>
<gene>
    <name evidence="8" type="primary">gcvPB</name>
    <name evidence="8" type="ORF">V202x_51170</name>
</gene>
<dbReference type="Gene3D" id="6.20.440.10">
    <property type="match status" value="1"/>
</dbReference>
<dbReference type="Proteomes" id="UP000318384">
    <property type="component" value="Chromosome"/>
</dbReference>
<dbReference type="FunFam" id="3.40.640.10:FF:000224">
    <property type="entry name" value="Probable glycine dehydrogenase (decarboxylating) subunit 2"/>
    <property type="match status" value="1"/>
</dbReference>
<dbReference type="GO" id="GO:0005829">
    <property type="term" value="C:cytosol"/>
    <property type="evidence" value="ECO:0007669"/>
    <property type="project" value="TreeGrafter"/>
</dbReference>
<dbReference type="InterPro" id="IPR015421">
    <property type="entry name" value="PyrdxlP-dep_Trfase_major"/>
</dbReference>
<dbReference type="EC" id="1.4.4.2" evidence="2"/>
<dbReference type="FunFam" id="3.90.1150.10:FF:000014">
    <property type="entry name" value="Probable glycine dehydrogenase (decarboxylating) subunit 2"/>
    <property type="match status" value="1"/>
</dbReference>
<dbReference type="InterPro" id="IPR049316">
    <property type="entry name" value="GDC-P_C"/>
</dbReference>
<dbReference type="InterPro" id="IPR015422">
    <property type="entry name" value="PyrdxlP-dep_Trfase_small"/>
</dbReference>
<comment type="catalytic activity">
    <reaction evidence="5">
        <text>N(6)-[(R)-lipoyl]-L-lysyl-[glycine-cleavage complex H protein] + glycine + H(+) = N(6)-[(R)-S(8)-aminomethyldihydrolipoyl]-L-lysyl-[glycine-cleavage complex H protein] + CO2</text>
        <dbReference type="Rhea" id="RHEA:24304"/>
        <dbReference type="Rhea" id="RHEA-COMP:10494"/>
        <dbReference type="Rhea" id="RHEA-COMP:10495"/>
        <dbReference type="ChEBI" id="CHEBI:15378"/>
        <dbReference type="ChEBI" id="CHEBI:16526"/>
        <dbReference type="ChEBI" id="CHEBI:57305"/>
        <dbReference type="ChEBI" id="CHEBI:83099"/>
        <dbReference type="ChEBI" id="CHEBI:83143"/>
        <dbReference type="EC" id="1.4.4.2"/>
    </reaction>
</comment>
<evidence type="ECO:0000259" key="6">
    <source>
        <dbReference type="Pfam" id="PF00266"/>
    </source>
</evidence>
<keyword evidence="3" id="KW-0663">Pyridoxal phosphate</keyword>
<dbReference type="GO" id="GO:0004375">
    <property type="term" value="F:glycine dehydrogenase (decarboxylating) activity"/>
    <property type="evidence" value="ECO:0007669"/>
    <property type="project" value="UniProtKB-EC"/>
</dbReference>
<dbReference type="AlphaFoldDB" id="A0A517X2F0"/>
<evidence type="ECO:0000256" key="3">
    <source>
        <dbReference type="ARBA" id="ARBA00022898"/>
    </source>
</evidence>
<evidence type="ECO:0000256" key="4">
    <source>
        <dbReference type="ARBA" id="ARBA00023002"/>
    </source>
</evidence>
<evidence type="ECO:0000259" key="7">
    <source>
        <dbReference type="Pfam" id="PF21478"/>
    </source>
</evidence>
<feature type="domain" description="Glycine dehydrogenase C-terminal" evidence="7">
    <location>
        <begin position="357"/>
        <end position="459"/>
    </location>
</feature>
<proteinExistence type="predicted"/>
<dbReference type="EMBL" id="CP037422">
    <property type="protein sequence ID" value="QDU11693.1"/>
    <property type="molecule type" value="Genomic_DNA"/>
</dbReference>
<dbReference type="GO" id="GO:0016594">
    <property type="term" value="F:glycine binding"/>
    <property type="evidence" value="ECO:0007669"/>
    <property type="project" value="TreeGrafter"/>
</dbReference>
<feature type="domain" description="Aminotransferase class V" evidence="6">
    <location>
        <begin position="171"/>
        <end position="282"/>
    </location>
</feature>
<dbReference type="Gene3D" id="3.40.640.10">
    <property type="entry name" value="Type I PLP-dependent aspartate aminotransferase-like (Major domain)"/>
    <property type="match status" value="1"/>
</dbReference>
<comment type="function">
    <text evidence="1">The glycine cleavage system catalyzes the degradation of glycine. The P protein binds the alpha-amino group of glycine through its pyridoxal phosphate cofactor; CO(2) is released and the remaining methylamine moiety is then transferred to the lipoamide cofactor of the H protein.</text>
</comment>
<evidence type="ECO:0000313" key="8">
    <source>
        <dbReference type="EMBL" id="QDU11693.1"/>
    </source>
</evidence>
<keyword evidence="4 8" id="KW-0560">Oxidoreductase</keyword>